<accession>A0A931A709</accession>
<reference evidence="2" key="1">
    <citation type="submission" date="2020-11" db="EMBL/GenBank/DDBJ databases">
        <title>Whole-genome analyses of Nonomuraea sp. K274.</title>
        <authorList>
            <person name="Veyisoglu A."/>
        </authorList>
    </citation>
    <scope>NUCLEOTIDE SEQUENCE</scope>
    <source>
        <strain evidence="2">K274</strain>
    </source>
</reference>
<comment type="caution">
    <text evidence="2">The sequence shown here is derived from an EMBL/GenBank/DDBJ whole genome shotgun (WGS) entry which is preliminary data.</text>
</comment>
<evidence type="ECO:0000313" key="2">
    <source>
        <dbReference type="EMBL" id="MBF8186328.1"/>
    </source>
</evidence>
<evidence type="ECO:0000313" key="3">
    <source>
        <dbReference type="Proteomes" id="UP000605361"/>
    </source>
</evidence>
<feature type="region of interest" description="Disordered" evidence="1">
    <location>
        <begin position="1"/>
        <end position="50"/>
    </location>
</feature>
<dbReference type="AlphaFoldDB" id="A0A931A709"/>
<sequence>MSEQPPEGMSQRFADTPESALVSAPATYSAQAEGPVRRRALRDEPGGRVLGHVWTDDQRAAGWLHADPPNRETSRAGAYVWAVHRRAYSLGRPASSLLDPSLYAPMYYLDSE</sequence>
<keyword evidence="3" id="KW-1185">Reference proteome</keyword>
<name>A0A931A709_9ACTN</name>
<dbReference type="Proteomes" id="UP000605361">
    <property type="component" value="Unassembled WGS sequence"/>
</dbReference>
<dbReference type="RefSeq" id="WP_195895307.1">
    <property type="nucleotide sequence ID" value="NZ_JADOGI010000026.1"/>
</dbReference>
<organism evidence="2 3">
    <name type="scientific">Nonomuraea cypriaca</name>
    <dbReference type="NCBI Taxonomy" id="1187855"/>
    <lineage>
        <taxon>Bacteria</taxon>
        <taxon>Bacillati</taxon>
        <taxon>Actinomycetota</taxon>
        <taxon>Actinomycetes</taxon>
        <taxon>Streptosporangiales</taxon>
        <taxon>Streptosporangiaceae</taxon>
        <taxon>Nonomuraea</taxon>
    </lineage>
</organism>
<evidence type="ECO:0000256" key="1">
    <source>
        <dbReference type="SAM" id="MobiDB-lite"/>
    </source>
</evidence>
<proteinExistence type="predicted"/>
<gene>
    <name evidence="2" type="ORF">ITP53_11320</name>
</gene>
<protein>
    <submittedName>
        <fullName evidence="2">Uncharacterized protein</fullName>
    </submittedName>
</protein>
<dbReference type="EMBL" id="JADOGI010000026">
    <property type="protein sequence ID" value="MBF8186328.1"/>
    <property type="molecule type" value="Genomic_DNA"/>
</dbReference>